<evidence type="ECO:0000259" key="1">
    <source>
        <dbReference type="Pfam" id="PF24522"/>
    </source>
</evidence>
<dbReference type="Pfam" id="PF24522">
    <property type="entry name" value="KRIT1_FRMD8_FERM_C"/>
    <property type="match status" value="1"/>
</dbReference>
<dbReference type="Proteomes" id="UP000270924">
    <property type="component" value="Unassembled WGS sequence"/>
</dbReference>
<dbReference type="OrthoDB" id="194358at2759"/>
<accession>A0A3P7EBE1</accession>
<keyword evidence="3" id="KW-1185">Reference proteome</keyword>
<dbReference type="InterPro" id="IPR011993">
    <property type="entry name" value="PH-like_dom_sf"/>
</dbReference>
<dbReference type="InterPro" id="IPR057096">
    <property type="entry name" value="KRIT1_FRMD8_FERM_C"/>
</dbReference>
<gene>
    <name evidence="2" type="ORF">WBA_LOCUS7110</name>
</gene>
<feature type="domain" description="KRIT1/FRMD8 FERM" evidence="1">
    <location>
        <begin position="1"/>
        <end position="52"/>
    </location>
</feature>
<dbReference type="AlphaFoldDB" id="A0A3P7EBE1"/>
<evidence type="ECO:0000313" key="3">
    <source>
        <dbReference type="Proteomes" id="UP000270924"/>
    </source>
</evidence>
<proteinExistence type="predicted"/>
<protein>
    <recommendedName>
        <fullName evidence="1">KRIT1/FRMD8 FERM domain-containing protein</fullName>
    </recommendedName>
</protein>
<dbReference type="Gene3D" id="2.30.29.30">
    <property type="entry name" value="Pleckstrin-homology domain (PH domain)/Phosphotyrosine-binding domain (PTB)"/>
    <property type="match status" value="1"/>
</dbReference>
<sequence length="61" mass="6999">MINAQTKNLFQSYPLKNLTWIMKTDRPYIQINAKPDVDLTLSTPQASHINSLLTRLRNAAE</sequence>
<evidence type="ECO:0000313" key="2">
    <source>
        <dbReference type="EMBL" id="VDM13724.1"/>
    </source>
</evidence>
<reference evidence="2 3" key="1">
    <citation type="submission" date="2018-11" db="EMBL/GenBank/DDBJ databases">
        <authorList>
            <consortium name="Pathogen Informatics"/>
        </authorList>
    </citation>
    <scope>NUCLEOTIDE SEQUENCE [LARGE SCALE GENOMIC DNA]</scope>
</reference>
<dbReference type="InParanoid" id="A0A3P7EBE1"/>
<dbReference type="EMBL" id="UYWW01004760">
    <property type="protein sequence ID" value="VDM13724.1"/>
    <property type="molecule type" value="Genomic_DNA"/>
</dbReference>
<name>A0A3P7EBE1_WUCBA</name>
<organism evidence="2 3">
    <name type="scientific">Wuchereria bancrofti</name>
    <dbReference type="NCBI Taxonomy" id="6293"/>
    <lineage>
        <taxon>Eukaryota</taxon>
        <taxon>Metazoa</taxon>
        <taxon>Ecdysozoa</taxon>
        <taxon>Nematoda</taxon>
        <taxon>Chromadorea</taxon>
        <taxon>Rhabditida</taxon>
        <taxon>Spirurina</taxon>
        <taxon>Spiruromorpha</taxon>
        <taxon>Filarioidea</taxon>
        <taxon>Onchocercidae</taxon>
        <taxon>Wuchereria</taxon>
    </lineage>
</organism>